<evidence type="ECO:0000313" key="2">
    <source>
        <dbReference type="Proteomes" id="UP001375812"/>
    </source>
</evidence>
<sequence>MITGPQCRAARALVEFSRERLAQLSGIDAQIIERFERKLGQPTDEQISGLADALEKAGAQFIPENGGGAGVRLKFNRSETRRIANLENEGGPTASDDVP</sequence>
<comment type="caution">
    <text evidence="1">The sequence shown here is derived from an EMBL/GenBank/DDBJ whole genome shotgun (WGS) entry which is preliminary data.</text>
</comment>
<organism evidence="1 2">
    <name type="scientific">Ochrobactrum vermis</name>
    <dbReference type="NCBI Taxonomy" id="1827297"/>
    <lineage>
        <taxon>Bacteria</taxon>
        <taxon>Pseudomonadati</taxon>
        <taxon>Pseudomonadota</taxon>
        <taxon>Alphaproteobacteria</taxon>
        <taxon>Hyphomicrobiales</taxon>
        <taxon>Brucellaceae</taxon>
        <taxon>Brucella/Ochrobactrum group</taxon>
        <taxon>Ochrobactrum</taxon>
    </lineage>
</organism>
<reference evidence="1 2" key="1">
    <citation type="submission" date="2023-12" db="EMBL/GenBank/DDBJ databases">
        <title>Gut-associated functions are favored during microbiome assembly across C. elegans life.</title>
        <authorList>
            <person name="Zimmermann J."/>
        </authorList>
    </citation>
    <scope>NUCLEOTIDE SEQUENCE [LARGE SCALE GENOMIC DNA]</scope>
    <source>
        <strain evidence="1 2">MYb71</strain>
    </source>
</reference>
<accession>A0ABU8PC94</accession>
<dbReference type="Gene3D" id="1.10.260.40">
    <property type="entry name" value="lambda repressor-like DNA-binding domains"/>
    <property type="match status" value="1"/>
</dbReference>
<dbReference type="RefSeq" id="WP_105542281.1">
    <property type="nucleotide sequence ID" value="NZ_JBBGZH010000001.1"/>
</dbReference>
<dbReference type="EMBL" id="JBBGZH010000001">
    <property type="protein sequence ID" value="MEJ5019864.1"/>
    <property type="molecule type" value="Genomic_DNA"/>
</dbReference>
<dbReference type="InterPro" id="IPR010982">
    <property type="entry name" value="Lambda_DNA-bd_dom_sf"/>
</dbReference>
<protein>
    <submittedName>
        <fullName evidence="1">Helix-turn-helix transcriptional regulator</fullName>
    </submittedName>
</protein>
<dbReference type="SUPFAM" id="SSF47413">
    <property type="entry name" value="lambda repressor-like DNA-binding domains"/>
    <property type="match status" value="1"/>
</dbReference>
<keyword evidence="2" id="KW-1185">Reference proteome</keyword>
<name>A0ABU8PC94_9HYPH</name>
<proteinExistence type="predicted"/>
<dbReference type="Proteomes" id="UP001375812">
    <property type="component" value="Unassembled WGS sequence"/>
</dbReference>
<gene>
    <name evidence="1" type="ORF">WH297_08945</name>
</gene>
<evidence type="ECO:0000313" key="1">
    <source>
        <dbReference type="EMBL" id="MEJ5019864.1"/>
    </source>
</evidence>